<evidence type="ECO:0000313" key="2">
    <source>
        <dbReference type="EMBL" id="GAL35929.1"/>
    </source>
</evidence>
<reference evidence="2 3" key="2">
    <citation type="submission" date="2014-09" db="EMBL/GenBank/DDBJ databases">
        <authorList>
            <consortium name="NBRP consortium"/>
            <person name="Sawabe T."/>
            <person name="Meirelles P."/>
            <person name="Nakanishi M."/>
            <person name="Sayaka M."/>
            <person name="Hattori M."/>
            <person name="Ohkuma M."/>
        </authorList>
    </citation>
    <scope>NUCLEOTIDE SEQUENCE [LARGE SCALE GENOMIC DNA]</scope>
    <source>
        <strain evidence="2 3">JCM 19240</strain>
    </source>
</reference>
<gene>
    <name evidence="2" type="ORF">JCM19240_4864</name>
</gene>
<dbReference type="GO" id="GO:0003700">
    <property type="term" value="F:DNA-binding transcription factor activity"/>
    <property type="evidence" value="ECO:0007669"/>
    <property type="project" value="InterPro"/>
</dbReference>
<dbReference type="Gene3D" id="1.10.10.60">
    <property type="entry name" value="Homeodomain-like"/>
    <property type="match status" value="1"/>
</dbReference>
<evidence type="ECO:0000259" key="1">
    <source>
        <dbReference type="PROSITE" id="PS01124"/>
    </source>
</evidence>
<feature type="domain" description="HTH araC/xylS-type" evidence="1">
    <location>
        <begin position="95"/>
        <end position="134"/>
    </location>
</feature>
<evidence type="ECO:0000313" key="3">
    <source>
        <dbReference type="Proteomes" id="UP000029224"/>
    </source>
</evidence>
<accession>A0A090TB28</accession>
<dbReference type="AlphaFoldDB" id="A0A090TB28"/>
<dbReference type="InterPro" id="IPR018060">
    <property type="entry name" value="HTH_AraC"/>
</dbReference>
<organism evidence="2 3">
    <name type="scientific">Vibrio maritimus</name>
    <dbReference type="NCBI Taxonomy" id="990268"/>
    <lineage>
        <taxon>Bacteria</taxon>
        <taxon>Pseudomonadati</taxon>
        <taxon>Pseudomonadota</taxon>
        <taxon>Gammaproteobacteria</taxon>
        <taxon>Vibrionales</taxon>
        <taxon>Vibrionaceae</taxon>
        <taxon>Vibrio</taxon>
    </lineage>
</organism>
<dbReference type="PROSITE" id="PS01124">
    <property type="entry name" value="HTH_ARAC_FAMILY_2"/>
    <property type="match status" value="1"/>
</dbReference>
<dbReference type="GO" id="GO:0043565">
    <property type="term" value="F:sequence-specific DNA binding"/>
    <property type="evidence" value="ECO:0007669"/>
    <property type="project" value="InterPro"/>
</dbReference>
<sequence length="134" mass="15288">MILAVEEKTFLEHCPLNLEGISLQFLNNYNVLDESIKGMIELFLLECVNKGRNGSVYVNNLVSLLATHYIQNYSNYFDIKNSQLIASKFDQRQMDRVDAYIADNIGSNISVDDLADLLGCSKFYFYESLKNLLA</sequence>
<proteinExistence type="predicted"/>
<reference evidence="2 3" key="1">
    <citation type="submission" date="2014-09" db="EMBL/GenBank/DDBJ databases">
        <title>Vibrio maritimus JCM 19240. (C210) whole genome shotgun sequence.</title>
        <authorList>
            <person name="Sawabe T."/>
            <person name="Meirelles P."/>
            <person name="Nakanishi M."/>
            <person name="Sayaka M."/>
            <person name="Hattori M."/>
            <person name="Ohkuma M."/>
        </authorList>
    </citation>
    <scope>NUCLEOTIDE SEQUENCE [LARGE SCALE GENOMIC DNA]</scope>
    <source>
        <strain evidence="2 3">JCM 19240</strain>
    </source>
</reference>
<dbReference type="Proteomes" id="UP000029224">
    <property type="component" value="Unassembled WGS sequence"/>
</dbReference>
<protein>
    <submittedName>
        <fullName evidence="2">Probable transcription regulator</fullName>
    </submittedName>
</protein>
<comment type="caution">
    <text evidence="2">The sequence shown here is derived from an EMBL/GenBank/DDBJ whole genome shotgun (WGS) entry which is preliminary data.</text>
</comment>
<dbReference type="EMBL" id="BBMT01000008">
    <property type="protein sequence ID" value="GAL35929.1"/>
    <property type="molecule type" value="Genomic_DNA"/>
</dbReference>
<name>A0A090TB28_9VIBR</name>
<keyword evidence="3" id="KW-1185">Reference proteome</keyword>